<feature type="transmembrane region" description="Helical" evidence="1">
    <location>
        <begin position="229"/>
        <end position="251"/>
    </location>
</feature>
<gene>
    <name evidence="3" type="ORF">PRUB_a1239</name>
</gene>
<feature type="transmembrane region" description="Helical" evidence="1">
    <location>
        <begin position="416"/>
        <end position="437"/>
    </location>
</feature>
<organism evidence="3 4">
    <name type="scientific">Pseudoalteromonas rubra</name>
    <dbReference type="NCBI Taxonomy" id="43658"/>
    <lineage>
        <taxon>Bacteria</taxon>
        <taxon>Pseudomonadati</taxon>
        <taxon>Pseudomonadota</taxon>
        <taxon>Gammaproteobacteria</taxon>
        <taxon>Alteromonadales</taxon>
        <taxon>Pseudoalteromonadaceae</taxon>
        <taxon>Pseudoalteromonas</taxon>
    </lineage>
</organism>
<evidence type="ECO:0000259" key="2">
    <source>
        <dbReference type="Pfam" id="PF07670"/>
    </source>
</evidence>
<feature type="transmembrane region" description="Helical" evidence="1">
    <location>
        <begin position="73"/>
        <end position="95"/>
    </location>
</feature>
<feature type="transmembrane region" description="Helical" evidence="1">
    <location>
        <begin position="34"/>
        <end position="61"/>
    </location>
</feature>
<feature type="transmembrane region" description="Helical" evidence="1">
    <location>
        <begin position="449"/>
        <end position="471"/>
    </location>
</feature>
<feature type="transmembrane region" description="Helical" evidence="1">
    <location>
        <begin position="337"/>
        <end position="359"/>
    </location>
</feature>
<dbReference type="InterPro" id="IPR011642">
    <property type="entry name" value="Gate_dom"/>
</dbReference>
<dbReference type="EMBL" id="AHCD03000035">
    <property type="protein sequence ID" value="KAF7786616.1"/>
    <property type="molecule type" value="Genomic_DNA"/>
</dbReference>
<feature type="transmembrane region" description="Helical" evidence="1">
    <location>
        <begin position="257"/>
        <end position="276"/>
    </location>
</feature>
<dbReference type="Pfam" id="PF07670">
    <property type="entry name" value="Gate"/>
    <property type="match status" value="1"/>
</dbReference>
<dbReference type="AlphaFoldDB" id="A0A8T0C7A9"/>
<dbReference type="Proteomes" id="UP000016480">
    <property type="component" value="Unassembled WGS sequence"/>
</dbReference>
<reference evidence="3 4" key="1">
    <citation type="journal article" date="2012" name="J. Bacteriol.">
        <title>Genome sequence of the cycloprodigiosin-producing bacterial strain Pseudoalteromonas rubra ATCC 29570(T).</title>
        <authorList>
            <person name="Xie B.B."/>
            <person name="Shu Y.L."/>
            <person name="Qin Q.L."/>
            <person name="Rong J.C."/>
            <person name="Zhang X.Y."/>
            <person name="Chen X.L."/>
            <person name="Zhou B.C."/>
            <person name="Zhang Y.Z."/>
        </authorList>
    </citation>
    <scope>NUCLEOTIDE SEQUENCE [LARGE SCALE GENOMIC DNA]</scope>
    <source>
        <strain evidence="3 4">DSM 6842</strain>
    </source>
</reference>
<feature type="domain" description="Nucleoside transporter/FeoB GTPase Gate" evidence="2">
    <location>
        <begin position="155"/>
        <end position="252"/>
    </location>
</feature>
<keyword evidence="1" id="KW-0472">Membrane</keyword>
<comment type="caution">
    <text evidence="3">The sequence shown here is derived from an EMBL/GenBank/DDBJ whole genome shotgun (WGS) entry which is preliminary data.</text>
</comment>
<keyword evidence="1" id="KW-1133">Transmembrane helix</keyword>
<evidence type="ECO:0000256" key="1">
    <source>
        <dbReference type="SAM" id="Phobius"/>
    </source>
</evidence>
<evidence type="ECO:0000313" key="3">
    <source>
        <dbReference type="EMBL" id="KAF7786616.1"/>
    </source>
</evidence>
<proteinExistence type="predicted"/>
<sequence length="472" mass="50928">MKKSLTLFFFLVGNHMMSESTGSASPNWRTLFAFIVPSLVGVFLFMTPVAIGEAMTIPIAVMAKTLQGWIAPFAQAMIVAIVCITGVMSAFVALVKPRQLLKNHLFRHLFAVSPIWLVTRLAGMLFILMTYFKVGPEAIYSSGTGALVLHELLPVLFSVFVLAGLLLPLLLNFGLLELVGTLLTKVMRPLFGVPGRSAVNCVASWLGDGSVGILMTSRQYEDKHYTQREAAIIGTTFSAVSITFCLVVIGQVKLEHLFAPFYLTVCAAGITAAIIVPRLPPLRWKKDCYVDGSDANPGAELVPEGKTLFGHALDVALAKAEKAPGVKGTLKEGVHNALDMVFAVLPVVMAVGTFALIIAEHTPVFQILGKPFIPYLELLQVPEAAKAAETIVVGFADMFIPSILAASNIESDVTRFIVAALSVTQLIYMSEVGALLLGSKIPVNLFELFCIFILRTLVTLPVIALMAHWLVG</sequence>
<feature type="transmembrane region" description="Helical" evidence="1">
    <location>
        <begin position="115"/>
        <end position="132"/>
    </location>
</feature>
<feature type="transmembrane region" description="Helical" evidence="1">
    <location>
        <begin position="152"/>
        <end position="175"/>
    </location>
</feature>
<keyword evidence="1" id="KW-0812">Transmembrane</keyword>
<accession>A0A8T0C7A9</accession>
<protein>
    <recommendedName>
        <fullName evidence="2">Nucleoside transporter/FeoB GTPase Gate domain-containing protein</fullName>
    </recommendedName>
</protein>
<name>A0A8T0C7A9_9GAMM</name>
<evidence type="ECO:0000313" key="4">
    <source>
        <dbReference type="Proteomes" id="UP000016480"/>
    </source>
</evidence>